<dbReference type="AlphaFoldDB" id="A0A6N4SW16"/>
<proteinExistence type="predicted"/>
<dbReference type="Pfam" id="PF13489">
    <property type="entry name" value="Methyltransf_23"/>
    <property type="match status" value="1"/>
</dbReference>
<dbReference type="KEGG" id="chu:CHU_3503"/>
<sequence>MNQITTCNYCECDDLTPILQVTDHSITNEKFELLECFCCGLIHTSPQPSETEIGKYYQSDNYVSHSDTKEGLINKIYHIARKIALNRKASIISDFHKKTSLLDIGCGTGYFAAHMQRRGYTVSVMEPDPGAAEQAKQKLNVDPYTTLEAVQGTYKTITMWHVFEHVLDINKTFEKIESLLDTDGVLVLAVPNPESPDAKLYKENWAAYDVPRHVYHYKKTVIKQIANRYDLKVHSILPMKMDSYYISMLSEKYKGGNILKAIWNGLRSNIKAGKHNTSSLIYIIERK</sequence>
<dbReference type="EMBL" id="CP000383">
    <property type="protein sequence ID" value="ABG60736.1"/>
    <property type="molecule type" value="Genomic_DNA"/>
</dbReference>
<dbReference type="SUPFAM" id="SSF53335">
    <property type="entry name" value="S-adenosyl-L-methionine-dependent methyltransferases"/>
    <property type="match status" value="1"/>
</dbReference>
<keyword evidence="1" id="KW-0808">Transferase</keyword>
<evidence type="ECO:0008006" key="4">
    <source>
        <dbReference type="Google" id="ProtNLM"/>
    </source>
</evidence>
<evidence type="ECO:0000313" key="2">
    <source>
        <dbReference type="EMBL" id="ABG60736.1"/>
    </source>
</evidence>
<dbReference type="RefSeq" id="WP_011586843.1">
    <property type="nucleotide sequence ID" value="NC_008255.1"/>
</dbReference>
<dbReference type="PANTHER" id="PTHR43861">
    <property type="entry name" value="TRANS-ACONITATE 2-METHYLTRANSFERASE-RELATED"/>
    <property type="match status" value="1"/>
</dbReference>
<organism evidence="2 3">
    <name type="scientific">Cytophaga hutchinsonii (strain ATCC 33406 / DSM 1761 / CIP 103989 / NBRC 15051 / NCIMB 9469 / D465)</name>
    <dbReference type="NCBI Taxonomy" id="269798"/>
    <lineage>
        <taxon>Bacteria</taxon>
        <taxon>Pseudomonadati</taxon>
        <taxon>Bacteroidota</taxon>
        <taxon>Cytophagia</taxon>
        <taxon>Cytophagales</taxon>
        <taxon>Cytophagaceae</taxon>
        <taxon>Cytophaga</taxon>
    </lineage>
</organism>
<protein>
    <recommendedName>
        <fullName evidence="4">Methyltransferase</fullName>
    </recommendedName>
</protein>
<accession>A0A6N4SW16</accession>
<name>A0A6N4SW16_CYTH3</name>
<dbReference type="OrthoDB" id="2370471at2"/>
<gene>
    <name evidence="2" type="ordered locus">CHU_3503</name>
</gene>
<evidence type="ECO:0000256" key="1">
    <source>
        <dbReference type="ARBA" id="ARBA00022679"/>
    </source>
</evidence>
<keyword evidence="3" id="KW-1185">Reference proteome</keyword>
<evidence type="ECO:0000313" key="3">
    <source>
        <dbReference type="Proteomes" id="UP000001822"/>
    </source>
</evidence>
<dbReference type="PANTHER" id="PTHR43861:SF3">
    <property type="entry name" value="PUTATIVE (AFU_ORTHOLOGUE AFUA_2G14390)-RELATED"/>
    <property type="match status" value="1"/>
</dbReference>
<dbReference type="InterPro" id="IPR029063">
    <property type="entry name" value="SAM-dependent_MTases_sf"/>
</dbReference>
<reference evidence="2 3" key="1">
    <citation type="journal article" date="2007" name="Appl. Environ. Microbiol.">
        <title>Genome sequence of the cellulolytic gliding bacterium Cytophaga hutchinsonii.</title>
        <authorList>
            <person name="Xie G."/>
            <person name="Bruce D.C."/>
            <person name="Challacombe J.F."/>
            <person name="Chertkov O."/>
            <person name="Detter J.C."/>
            <person name="Gilna P."/>
            <person name="Han C.S."/>
            <person name="Lucas S."/>
            <person name="Misra M."/>
            <person name="Myers G.L."/>
            <person name="Richardson P."/>
            <person name="Tapia R."/>
            <person name="Thayer N."/>
            <person name="Thompson L.S."/>
            <person name="Brettin T.S."/>
            <person name="Henrissat B."/>
            <person name="Wilson D.B."/>
            <person name="McBride M.J."/>
        </authorList>
    </citation>
    <scope>NUCLEOTIDE SEQUENCE [LARGE SCALE GENOMIC DNA]</scope>
    <source>
        <strain evidence="3">ATCC 33406 / DSM 1761 / CIP 103989 / NBRC 15051 / NCIMB 9469 / D465</strain>
    </source>
</reference>
<dbReference type="GO" id="GO:0016740">
    <property type="term" value="F:transferase activity"/>
    <property type="evidence" value="ECO:0007669"/>
    <property type="project" value="UniProtKB-KW"/>
</dbReference>
<dbReference type="Gene3D" id="3.40.50.150">
    <property type="entry name" value="Vaccinia Virus protein VP39"/>
    <property type="match status" value="1"/>
</dbReference>
<dbReference type="CDD" id="cd02440">
    <property type="entry name" value="AdoMet_MTases"/>
    <property type="match status" value="1"/>
</dbReference>
<dbReference type="Proteomes" id="UP000001822">
    <property type="component" value="Chromosome"/>
</dbReference>